<dbReference type="RefSeq" id="WP_179752005.1">
    <property type="nucleotide sequence ID" value="NZ_JACCBU010000001.1"/>
</dbReference>
<evidence type="ECO:0000259" key="1">
    <source>
        <dbReference type="Pfam" id="PF13088"/>
    </source>
</evidence>
<dbReference type="EMBL" id="JACCBU010000001">
    <property type="protein sequence ID" value="NYE71682.1"/>
    <property type="molecule type" value="Genomic_DNA"/>
</dbReference>
<sequence length="367" mass="39810">MSSLPIESTRSIVYREPGRFAGWPANYGLWGWGEEVVSIFVAGWVGPDTGLHPRDKARPFVPVVARSLDGGQSWSHEPFTGVIPGGVETLSGDEHVDPELQIGPRLDEGAFVEPEPVDFTDPETIVLVARTGIVDGARSWFYVSRDRARSWSGPHRLGTFGERAVAARTDIVPLGPHEALFQLTTGKADGSEGRIRSVWTGDGGRTFEPRGWVGDEPAGWAIMPSSVRLDDGTILCARRCSGVGDRGTKPHWIDLYASDDQGRSWRQVGTPVPDAGAGGNPPALVRLADGRLVLVYGSRAEPYGLRAMISTDRGASWSATVITDDTAVRDQGYPRAIAMDDGSVLAVFYSNDAERSERFIEAVRWVP</sequence>
<dbReference type="InterPro" id="IPR011040">
    <property type="entry name" value="Sialidase"/>
</dbReference>
<dbReference type="CDD" id="cd15482">
    <property type="entry name" value="Sialidase_non-viral"/>
    <property type="match status" value="1"/>
</dbReference>
<evidence type="ECO:0000313" key="2">
    <source>
        <dbReference type="EMBL" id="NYE71682.1"/>
    </source>
</evidence>
<dbReference type="Proteomes" id="UP000569914">
    <property type="component" value="Unassembled WGS sequence"/>
</dbReference>
<dbReference type="Pfam" id="PF13088">
    <property type="entry name" value="BNR_2"/>
    <property type="match status" value="1"/>
</dbReference>
<name>A0A7Y9I7N8_9ACTN</name>
<protein>
    <recommendedName>
        <fullName evidence="1">Sialidase domain-containing protein</fullName>
    </recommendedName>
</protein>
<comment type="caution">
    <text evidence="2">The sequence shown here is derived from an EMBL/GenBank/DDBJ whole genome shotgun (WGS) entry which is preliminary data.</text>
</comment>
<dbReference type="InterPro" id="IPR036278">
    <property type="entry name" value="Sialidase_sf"/>
</dbReference>
<organism evidence="2 3">
    <name type="scientific">Microlunatus parietis</name>
    <dbReference type="NCBI Taxonomy" id="682979"/>
    <lineage>
        <taxon>Bacteria</taxon>
        <taxon>Bacillati</taxon>
        <taxon>Actinomycetota</taxon>
        <taxon>Actinomycetes</taxon>
        <taxon>Propionibacteriales</taxon>
        <taxon>Propionibacteriaceae</taxon>
        <taxon>Microlunatus</taxon>
    </lineage>
</organism>
<dbReference type="AlphaFoldDB" id="A0A7Y9I7N8"/>
<reference evidence="2 3" key="1">
    <citation type="submission" date="2020-07" db="EMBL/GenBank/DDBJ databases">
        <title>Sequencing the genomes of 1000 actinobacteria strains.</title>
        <authorList>
            <person name="Klenk H.-P."/>
        </authorList>
    </citation>
    <scope>NUCLEOTIDE SEQUENCE [LARGE SCALE GENOMIC DNA]</scope>
    <source>
        <strain evidence="2 3">DSM 22083</strain>
    </source>
</reference>
<evidence type="ECO:0000313" key="3">
    <source>
        <dbReference type="Proteomes" id="UP000569914"/>
    </source>
</evidence>
<dbReference type="Gene3D" id="2.120.10.10">
    <property type="match status" value="1"/>
</dbReference>
<accession>A0A7Y9I7N8</accession>
<gene>
    <name evidence="2" type="ORF">BKA15_003011</name>
</gene>
<dbReference type="SUPFAM" id="SSF50939">
    <property type="entry name" value="Sialidases"/>
    <property type="match status" value="1"/>
</dbReference>
<keyword evidence="3" id="KW-1185">Reference proteome</keyword>
<proteinExistence type="predicted"/>
<feature type="domain" description="Sialidase" evidence="1">
    <location>
        <begin position="140"/>
        <end position="344"/>
    </location>
</feature>